<feature type="compositionally biased region" description="Basic and acidic residues" evidence="4">
    <location>
        <begin position="398"/>
        <end position="408"/>
    </location>
</feature>
<dbReference type="Proteomes" id="UP001501358">
    <property type="component" value="Unassembled WGS sequence"/>
</dbReference>
<evidence type="ECO:0000256" key="1">
    <source>
        <dbReference type="ARBA" id="ARBA00008874"/>
    </source>
</evidence>
<keyword evidence="8" id="KW-1185">Reference proteome</keyword>
<evidence type="ECO:0000313" key="7">
    <source>
        <dbReference type="EMBL" id="GAA2487607.1"/>
    </source>
</evidence>
<dbReference type="Gene3D" id="1.10.510.10">
    <property type="entry name" value="Transferase(Phosphotransferase) domain 1"/>
    <property type="match status" value="2"/>
</dbReference>
<evidence type="ECO:0000256" key="4">
    <source>
        <dbReference type="SAM" id="MobiDB-lite"/>
    </source>
</evidence>
<sequence length="681" mass="70876">MDEYAGRVLAGRYRLPRPPSDGYELAETPAFDTYSGQEVMARQVPLPEVVQAELVGAGAPGRGPSAGSDGPARRALEAAVAAARIPDHPRLVQVFDVFLDDAGPGGGSLWIVSELVRARPLAALLGADRLSPYRAAEIAADVLTAARVLHAHGWTHRNITTRTVLVCDDGRAMLGGLAESAAEEALCGFDPVPEEVLAGGLPADGTAADGTAADGHTEGASVASRGGPDSAAAHERARQARIGVVGAVTERWAPEQAGPMHDSWQLAPPVGPAADLWALGALLFRSVQGHPPFPEHSAAELVQAVCSEPPAYAEECGPLRPVVESLLRADPEERPEPEELSGWLRSLIRSAPEPDLGTAPVSVPTDPRRLPEVRRRGELVRRRRLFSRGAGAAQQGRTGRDRERHDRPAAASAAAPPPAAVPDLGVVGAVPSGQGRHGGRHRNSGRNPKSLGLVLVSLVFLLVAGALLAAVLFLPGNGGTGAEAGPSVSQNSVPAAVEPPAGQAPSGEEEQDGRESSGGGTPTRTADAGPGTADGFASHKDPEGFAVAVPDGWRRSEAGGGRVRFADGEYEMLVVPGRDSAASFGEDPLAYQVDKEKELAAFRSSSWSSASGLRRLTIAGDPAATGTFTWHASGRGELYVRNLAVLSGGRYHVVLVTGPSDRGAEVDRFFDEAVRTFRPSA</sequence>
<feature type="compositionally biased region" description="Low complexity" evidence="4">
    <location>
        <begin position="388"/>
        <end position="397"/>
    </location>
</feature>
<evidence type="ECO:0000313" key="8">
    <source>
        <dbReference type="Proteomes" id="UP001501358"/>
    </source>
</evidence>
<feature type="region of interest" description="Disordered" evidence="4">
    <location>
        <begin position="483"/>
        <end position="541"/>
    </location>
</feature>
<protein>
    <recommendedName>
        <fullName evidence="6">Protein kinase domain-containing protein</fullName>
    </recommendedName>
</protein>
<keyword evidence="2" id="KW-0547">Nucleotide-binding</keyword>
<keyword evidence="5" id="KW-0472">Membrane</keyword>
<dbReference type="RefSeq" id="WP_344383243.1">
    <property type="nucleotide sequence ID" value="NZ_BAAATA010000011.1"/>
</dbReference>
<dbReference type="InterPro" id="IPR051931">
    <property type="entry name" value="PAK3-like"/>
</dbReference>
<dbReference type="InterPro" id="IPR011009">
    <property type="entry name" value="Kinase-like_dom_sf"/>
</dbReference>
<keyword evidence="5" id="KW-1133">Transmembrane helix</keyword>
<evidence type="ECO:0000256" key="3">
    <source>
        <dbReference type="ARBA" id="ARBA00022840"/>
    </source>
</evidence>
<comment type="similarity">
    <text evidence="1">Belongs to the protein kinase superfamily. STE Ser/Thr protein kinase family. STE20 subfamily.</text>
</comment>
<accession>A0ABN3LSC0</accession>
<organism evidence="7 8">
    <name type="scientific">Streptomyces thermolineatus</name>
    <dbReference type="NCBI Taxonomy" id="44033"/>
    <lineage>
        <taxon>Bacteria</taxon>
        <taxon>Bacillati</taxon>
        <taxon>Actinomycetota</taxon>
        <taxon>Actinomycetes</taxon>
        <taxon>Kitasatosporales</taxon>
        <taxon>Streptomycetaceae</taxon>
        <taxon>Streptomyces</taxon>
    </lineage>
</organism>
<feature type="compositionally biased region" description="Low complexity" evidence="4">
    <location>
        <begin position="203"/>
        <end position="220"/>
    </location>
</feature>
<dbReference type="EMBL" id="BAAATA010000011">
    <property type="protein sequence ID" value="GAA2487607.1"/>
    <property type="molecule type" value="Genomic_DNA"/>
</dbReference>
<dbReference type="InterPro" id="IPR000719">
    <property type="entry name" value="Prot_kinase_dom"/>
</dbReference>
<comment type="caution">
    <text evidence="7">The sequence shown here is derived from an EMBL/GenBank/DDBJ whole genome shotgun (WGS) entry which is preliminary data.</text>
</comment>
<keyword evidence="5" id="KW-0812">Transmembrane</keyword>
<gene>
    <name evidence="7" type="ORF">GCM10010406_24700</name>
</gene>
<dbReference type="PANTHER" id="PTHR45832:SF22">
    <property type="entry name" value="SERINE_THREONINE-PROTEIN KINASE SAMKA-RELATED"/>
    <property type="match status" value="1"/>
</dbReference>
<name>A0ABN3LSC0_9ACTN</name>
<reference evidence="7 8" key="1">
    <citation type="journal article" date="2019" name="Int. J. Syst. Evol. Microbiol.">
        <title>The Global Catalogue of Microorganisms (GCM) 10K type strain sequencing project: providing services to taxonomists for standard genome sequencing and annotation.</title>
        <authorList>
            <consortium name="The Broad Institute Genomics Platform"/>
            <consortium name="The Broad Institute Genome Sequencing Center for Infectious Disease"/>
            <person name="Wu L."/>
            <person name="Ma J."/>
        </authorList>
    </citation>
    <scope>NUCLEOTIDE SEQUENCE [LARGE SCALE GENOMIC DNA]</scope>
    <source>
        <strain evidence="7 8">JCM 6307</strain>
    </source>
</reference>
<proteinExistence type="inferred from homology"/>
<feature type="domain" description="Protein kinase" evidence="6">
    <location>
        <begin position="1"/>
        <end position="344"/>
    </location>
</feature>
<feature type="compositionally biased region" description="Low complexity" evidence="4">
    <location>
        <begin position="421"/>
        <end position="434"/>
    </location>
</feature>
<feature type="transmembrane region" description="Helical" evidence="5">
    <location>
        <begin position="450"/>
        <end position="474"/>
    </location>
</feature>
<dbReference type="PROSITE" id="PS50011">
    <property type="entry name" value="PROTEIN_KINASE_DOM"/>
    <property type="match status" value="1"/>
</dbReference>
<feature type="region of interest" description="Disordered" evidence="4">
    <location>
        <begin position="203"/>
        <end position="238"/>
    </location>
</feature>
<evidence type="ECO:0000259" key="6">
    <source>
        <dbReference type="PROSITE" id="PS50011"/>
    </source>
</evidence>
<feature type="region of interest" description="Disordered" evidence="4">
    <location>
        <begin position="351"/>
        <end position="448"/>
    </location>
</feature>
<evidence type="ECO:0000256" key="2">
    <source>
        <dbReference type="ARBA" id="ARBA00022741"/>
    </source>
</evidence>
<evidence type="ECO:0000256" key="5">
    <source>
        <dbReference type="SAM" id="Phobius"/>
    </source>
</evidence>
<dbReference type="SUPFAM" id="SSF56112">
    <property type="entry name" value="Protein kinase-like (PK-like)"/>
    <property type="match status" value="1"/>
</dbReference>
<dbReference type="PANTHER" id="PTHR45832">
    <property type="entry name" value="SERINE/THREONINE-PROTEIN KINASE SAMKA-RELATED-RELATED"/>
    <property type="match status" value="1"/>
</dbReference>
<feature type="compositionally biased region" description="Basic and acidic residues" evidence="4">
    <location>
        <begin position="366"/>
        <end position="380"/>
    </location>
</feature>
<dbReference type="SMART" id="SM00220">
    <property type="entry name" value="S_TKc"/>
    <property type="match status" value="1"/>
</dbReference>
<keyword evidence="3" id="KW-0067">ATP-binding</keyword>